<protein>
    <submittedName>
        <fullName evidence="1">Uncharacterized protein</fullName>
    </submittedName>
</protein>
<dbReference type="Proteomes" id="UP000434475">
    <property type="component" value="Unassembled WGS sequence"/>
</dbReference>
<comment type="caution">
    <text evidence="1">The sequence shown here is derived from an EMBL/GenBank/DDBJ whole genome shotgun (WGS) entry which is preliminary data.</text>
</comment>
<evidence type="ECO:0000313" key="3">
    <source>
        <dbReference type="Proteomes" id="UP000429811"/>
    </source>
</evidence>
<reference evidence="3 4" key="1">
    <citation type="journal article" date="2019" name="Nat. Med.">
        <title>A library of human gut bacterial isolates paired with longitudinal multiomics data enables mechanistic microbiome research.</title>
        <authorList>
            <person name="Poyet M."/>
            <person name="Groussin M."/>
            <person name="Gibbons S.M."/>
            <person name="Avila-Pacheco J."/>
            <person name="Jiang X."/>
            <person name="Kearney S.M."/>
            <person name="Perrotta A.R."/>
            <person name="Berdy B."/>
            <person name="Zhao S."/>
            <person name="Lieberman T.D."/>
            <person name="Swanson P.K."/>
            <person name="Smith M."/>
            <person name="Roesemann S."/>
            <person name="Alexander J.E."/>
            <person name="Rich S.A."/>
            <person name="Livny J."/>
            <person name="Vlamakis H."/>
            <person name="Clish C."/>
            <person name="Bullock K."/>
            <person name="Deik A."/>
            <person name="Scott J."/>
            <person name="Pierce K.A."/>
            <person name="Xavier R.J."/>
            <person name="Alm E.J."/>
        </authorList>
    </citation>
    <scope>NUCLEOTIDE SEQUENCE [LARGE SCALE GENOMIC DNA]</scope>
    <source>
        <strain evidence="1 4">BIOML-A2</strain>
        <strain evidence="2 3">BIOML-A5</strain>
    </source>
</reference>
<proteinExistence type="predicted"/>
<name>A0A6I2R971_FLAPL</name>
<dbReference type="EMBL" id="WKPR01000024">
    <property type="protein sequence ID" value="MSB21630.1"/>
    <property type="molecule type" value="Genomic_DNA"/>
</dbReference>
<evidence type="ECO:0000313" key="2">
    <source>
        <dbReference type="EMBL" id="MSB48627.1"/>
    </source>
</evidence>
<dbReference type="EMBL" id="WKPO01000009">
    <property type="protein sequence ID" value="MSB48627.1"/>
    <property type="molecule type" value="Genomic_DNA"/>
</dbReference>
<dbReference type="AlphaFoldDB" id="A0A6I2R971"/>
<gene>
    <name evidence="2" type="ORF">GKE90_07925</name>
    <name evidence="1" type="ORF">GKE97_19250</name>
</gene>
<evidence type="ECO:0000313" key="4">
    <source>
        <dbReference type="Proteomes" id="UP000434475"/>
    </source>
</evidence>
<dbReference type="Proteomes" id="UP000429811">
    <property type="component" value="Unassembled WGS sequence"/>
</dbReference>
<evidence type="ECO:0000313" key="1">
    <source>
        <dbReference type="EMBL" id="MSB21630.1"/>
    </source>
</evidence>
<sequence length="88" mass="10364">MTFPGAYDRLETVKGPLSGKEFLMNLTFPASYLQAKLNAELPPPHDMTLDERACRRKAREAEWNFRVSKGYVKDTFWNHLRFRLTDRD</sequence>
<accession>A0A6I2R971</accession>
<organism evidence="1 4">
    <name type="scientific">Flavonifractor plautii</name>
    <name type="common">Fusobacterium plautii</name>
    <dbReference type="NCBI Taxonomy" id="292800"/>
    <lineage>
        <taxon>Bacteria</taxon>
        <taxon>Bacillati</taxon>
        <taxon>Bacillota</taxon>
        <taxon>Clostridia</taxon>
        <taxon>Eubacteriales</taxon>
        <taxon>Oscillospiraceae</taxon>
        <taxon>Flavonifractor</taxon>
    </lineage>
</organism>